<name>A0A2N3IHB7_9BACT</name>
<protein>
    <submittedName>
        <fullName evidence="2">Uncharacterized protein</fullName>
    </submittedName>
</protein>
<sequence>MDNKFVKIAIALLIGLVVVVVVKFLWKAFTWLIWVAIFLFGAYVAYAMLSDDKSKK</sequence>
<keyword evidence="1" id="KW-0812">Transmembrane</keyword>
<dbReference type="Proteomes" id="UP000233387">
    <property type="component" value="Unassembled WGS sequence"/>
</dbReference>
<accession>A0A2N3IHB7</accession>
<comment type="caution">
    <text evidence="2">The sequence shown here is derived from an EMBL/GenBank/DDBJ whole genome shotgun (WGS) entry which is preliminary data.</text>
</comment>
<evidence type="ECO:0000313" key="3">
    <source>
        <dbReference type="Proteomes" id="UP000233387"/>
    </source>
</evidence>
<gene>
    <name evidence="2" type="ORF">Rain11_1278</name>
</gene>
<dbReference type="EMBL" id="NKXO01000017">
    <property type="protein sequence ID" value="PKQ69715.1"/>
    <property type="molecule type" value="Genomic_DNA"/>
</dbReference>
<feature type="transmembrane region" description="Helical" evidence="1">
    <location>
        <begin position="5"/>
        <end position="25"/>
    </location>
</feature>
<proteinExistence type="predicted"/>
<dbReference type="RefSeq" id="WP_165778088.1">
    <property type="nucleotide sequence ID" value="NZ_NKXO01000017.1"/>
</dbReference>
<keyword evidence="1" id="KW-1133">Transmembrane helix</keyword>
<organism evidence="2 3">
    <name type="scientific">Raineya orbicola</name>
    <dbReference type="NCBI Taxonomy" id="2016530"/>
    <lineage>
        <taxon>Bacteria</taxon>
        <taxon>Pseudomonadati</taxon>
        <taxon>Bacteroidota</taxon>
        <taxon>Cytophagia</taxon>
        <taxon>Cytophagales</taxon>
        <taxon>Raineyaceae</taxon>
        <taxon>Raineya</taxon>
    </lineage>
</organism>
<feature type="transmembrane region" description="Helical" evidence="1">
    <location>
        <begin position="31"/>
        <end position="49"/>
    </location>
</feature>
<reference evidence="2 3" key="1">
    <citation type="submission" date="2017-06" db="EMBL/GenBank/DDBJ databases">
        <title>Raineya orbicola gen. nov., sp. nov. a slightly thermophilic bacterium of the phylum Bacteroidetes and the description of Raineyaceae fam. nov.</title>
        <authorList>
            <person name="Albuquerque L."/>
            <person name="Polonia A.R.M."/>
            <person name="Barroso C."/>
            <person name="Froufe H.J.C."/>
            <person name="Lage O."/>
            <person name="Lobo-Da-Cunha A."/>
            <person name="Egas C."/>
            <person name="Da Costa M.S."/>
        </authorList>
    </citation>
    <scope>NUCLEOTIDE SEQUENCE [LARGE SCALE GENOMIC DNA]</scope>
    <source>
        <strain evidence="2 3">SPSPC-11</strain>
    </source>
</reference>
<keyword evidence="3" id="KW-1185">Reference proteome</keyword>
<evidence type="ECO:0000256" key="1">
    <source>
        <dbReference type="SAM" id="Phobius"/>
    </source>
</evidence>
<evidence type="ECO:0000313" key="2">
    <source>
        <dbReference type="EMBL" id="PKQ69715.1"/>
    </source>
</evidence>
<keyword evidence="1" id="KW-0472">Membrane</keyword>
<dbReference type="AlphaFoldDB" id="A0A2N3IHB7"/>